<protein>
    <recommendedName>
        <fullName evidence="1">Reverse transcriptase domain-containing protein</fullName>
    </recommendedName>
</protein>
<dbReference type="Pfam" id="PF00078">
    <property type="entry name" value="RVT_1"/>
    <property type="match status" value="1"/>
</dbReference>
<dbReference type="PANTHER" id="PTHR33116">
    <property type="entry name" value="REVERSE TRANSCRIPTASE ZINC-BINDING DOMAIN-CONTAINING PROTEIN-RELATED-RELATED"/>
    <property type="match status" value="1"/>
</dbReference>
<organism evidence="2">
    <name type="scientific">Sesamum calycinum</name>
    <dbReference type="NCBI Taxonomy" id="2727403"/>
    <lineage>
        <taxon>Eukaryota</taxon>
        <taxon>Viridiplantae</taxon>
        <taxon>Streptophyta</taxon>
        <taxon>Embryophyta</taxon>
        <taxon>Tracheophyta</taxon>
        <taxon>Spermatophyta</taxon>
        <taxon>Magnoliopsida</taxon>
        <taxon>eudicotyledons</taxon>
        <taxon>Gunneridae</taxon>
        <taxon>Pentapetalae</taxon>
        <taxon>asterids</taxon>
        <taxon>lamiids</taxon>
        <taxon>Lamiales</taxon>
        <taxon>Pedaliaceae</taxon>
        <taxon>Sesamum</taxon>
    </lineage>
</organism>
<gene>
    <name evidence="2" type="ORF">Scaly_1188300</name>
</gene>
<evidence type="ECO:0000313" key="2">
    <source>
        <dbReference type="EMBL" id="KAL0362331.1"/>
    </source>
</evidence>
<dbReference type="PANTHER" id="PTHR33116:SF86">
    <property type="entry name" value="REVERSE TRANSCRIPTASE DOMAIN-CONTAINING PROTEIN"/>
    <property type="match status" value="1"/>
</dbReference>
<accession>A0AAW2Q3I7</accession>
<name>A0AAW2Q3I7_9LAMI</name>
<evidence type="ECO:0000259" key="1">
    <source>
        <dbReference type="Pfam" id="PF00078"/>
    </source>
</evidence>
<dbReference type="EMBL" id="JACGWM010000007">
    <property type="protein sequence ID" value="KAL0362331.1"/>
    <property type="molecule type" value="Genomic_DNA"/>
</dbReference>
<sequence>MVSLEERKGNIQGTAVCHRAPRVSHILFADDTLLFCQATIEAMECVKEVLFRFERASGLKINMQKSAIVFNKNTDPQVRGILAGRIGVEVVNKHEKYLGLPTVGGRSKREMFVSLKNRAWSKMQGWGAKRLSQAGRMVLIKVVAQAIPTYIMGCFLIPDSLLHELESMSAEFFGSMRISRVWALSCLPWRWIESGKDSREDWIRGVWRELHSYLFVGTCGGAVIKWLSVSMDPLEIIEAAKRHLHIFHKNPFTASFRSENRVYVDGL</sequence>
<dbReference type="InterPro" id="IPR000477">
    <property type="entry name" value="RT_dom"/>
</dbReference>
<dbReference type="AlphaFoldDB" id="A0AAW2Q3I7"/>
<reference evidence="2" key="1">
    <citation type="submission" date="2020-06" db="EMBL/GenBank/DDBJ databases">
        <authorList>
            <person name="Li T."/>
            <person name="Hu X."/>
            <person name="Zhang T."/>
            <person name="Song X."/>
            <person name="Zhang H."/>
            <person name="Dai N."/>
            <person name="Sheng W."/>
            <person name="Hou X."/>
            <person name="Wei L."/>
        </authorList>
    </citation>
    <scope>NUCLEOTIDE SEQUENCE</scope>
    <source>
        <strain evidence="2">KEN8</strain>
        <tissue evidence="2">Leaf</tissue>
    </source>
</reference>
<proteinExistence type="predicted"/>
<reference evidence="2" key="2">
    <citation type="journal article" date="2024" name="Plant">
        <title>Genomic evolution and insights into agronomic trait innovations of Sesamum species.</title>
        <authorList>
            <person name="Miao H."/>
            <person name="Wang L."/>
            <person name="Qu L."/>
            <person name="Liu H."/>
            <person name="Sun Y."/>
            <person name="Le M."/>
            <person name="Wang Q."/>
            <person name="Wei S."/>
            <person name="Zheng Y."/>
            <person name="Lin W."/>
            <person name="Duan Y."/>
            <person name="Cao H."/>
            <person name="Xiong S."/>
            <person name="Wang X."/>
            <person name="Wei L."/>
            <person name="Li C."/>
            <person name="Ma Q."/>
            <person name="Ju M."/>
            <person name="Zhao R."/>
            <person name="Li G."/>
            <person name="Mu C."/>
            <person name="Tian Q."/>
            <person name="Mei H."/>
            <person name="Zhang T."/>
            <person name="Gao T."/>
            <person name="Zhang H."/>
        </authorList>
    </citation>
    <scope>NUCLEOTIDE SEQUENCE</scope>
    <source>
        <strain evidence="2">KEN8</strain>
    </source>
</reference>
<comment type="caution">
    <text evidence="2">The sequence shown here is derived from an EMBL/GenBank/DDBJ whole genome shotgun (WGS) entry which is preliminary data.</text>
</comment>
<feature type="domain" description="Reverse transcriptase" evidence="1">
    <location>
        <begin position="22"/>
        <end position="100"/>
    </location>
</feature>